<dbReference type="EMBL" id="CM001223">
    <property type="protein sequence ID" value="AES79445.1"/>
    <property type="molecule type" value="Genomic_DNA"/>
</dbReference>
<evidence type="ECO:0000313" key="3">
    <source>
        <dbReference type="Proteomes" id="UP000002051"/>
    </source>
</evidence>
<dbReference type="STRING" id="3880.G7L6K1"/>
<reference evidence="1 3" key="1">
    <citation type="journal article" date="2011" name="Nature">
        <title>The Medicago genome provides insight into the evolution of rhizobial symbioses.</title>
        <authorList>
            <person name="Young N.D."/>
            <person name="Debelle F."/>
            <person name="Oldroyd G.E."/>
            <person name="Geurts R."/>
            <person name="Cannon S.B."/>
            <person name="Udvardi M.K."/>
            <person name="Benedito V.A."/>
            <person name="Mayer K.F."/>
            <person name="Gouzy J."/>
            <person name="Schoof H."/>
            <person name="Van de Peer Y."/>
            <person name="Proost S."/>
            <person name="Cook D.R."/>
            <person name="Meyers B.C."/>
            <person name="Spannagl M."/>
            <person name="Cheung F."/>
            <person name="De Mita S."/>
            <person name="Krishnakumar V."/>
            <person name="Gundlach H."/>
            <person name="Zhou S."/>
            <person name="Mudge J."/>
            <person name="Bharti A.K."/>
            <person name="Murray J.D."/>
            <person name="Naoumkina M.A."/>
            <person name="Rosen B."/>
            <person name="Silverstein K.A."/>
            <person name="Tang H."/>
            <person name="Rombauts S."/>
            <person name="Zhao P.X."/>
            <person name="Zhou P."/>
            <person name="Barbe V."/>
            <person name="Bardou P."/>
            <person name="Bechner M."/>
            <person name="Bellec A."/>
            <person name="Berger A."/>
            <person name="Berges H."/>
            <person name="Bidwell S."/>
            <person name="Bisseling T."/>
            <person name="Choisne N."/>
            <person name="Couloux A."/>
            <person name="Denny R."/>
            <person name="Deshpande S."/>
            <person name="Dai X."/>
            <person name="Doyle J.J."/>
            <person name="Dudez A.M."/>
            <person name="Farmer A.D."/>
            <person name="Fouteau S."/>
            <person name="Franken C."/>
            <person name="Gibelin C."/>
            <person name="Gish J."/>
            <person name="Goldstein S."/>
            <person name="Gonzalez A.J."/>
            <person name="Green P.J."/>
            <person name="Hallab A."/>
            <person name="Hartog M."/>
            <person name="Hua A."/>
            <person name="Humphray S.J."/>
            <person name="Jeong D.H."/>
            <person name="Jing Y."/>
            <person name="Jocker A."/>
            <person name="Kenton S.M."/>
            <person name="Kim D.J."/>
            <person name="Klee K."/>
            <person name="Lai H."/>
            <person name="Lang C."/>
            <person name="Lin S."/>
            <person name="Macmil S.L."/>
            <person name="Magdelenat G."/>
            <person name="Matthews L."/>
            <person name="McCorrison J."/>
            <person name="Monaghan E.L."/>
            <person name="Mun J.H."/>
            <person name="Najar F.Z."/>
            <person name="Nicholson C."/>
            <person name="Noirot C."/>
            <person name="O'Bleness M."/>
            <person name="Paule C.R."/>
            <person name="Poulain J."/>
            <person name="Prion F."/>
            <person name="Qin B."/>
            <person name="Qu C."/>
            <person name="Retzel E.F."/>
            <person name="Riddle C."/>
            <person name="Sallet E."/>
            <person name="Samain S."/>
            <person name="Samson N."/>
            <person name="Sanders I."/>
            <person name="Saurat O."/>
            <person name="Scarpelli C."/>
            <person name="Schiex T."/>
            <person name="Segurens B."/>
            <person name="Severin A.J."/>
            <person name="Sherrier D.J."/>
            <person name="Shi R."/>
            <person name="Sims S."/>
            <person name="Singer S.R."/>
            <person name="Sinharoy S."/>
            <person name="Sterck L."/>
            <person name="Viollet A."/>
            <person name="Wang B.B."/>
            <person name="Wang K."/>
            <person name="Wang M."/>
            <person name="Wang X."/>
            <person name="Warfsmann J."/>
            <person name="Weissenbach J."/>
            <person name="White D.D."/>
            <person name="White J.D."/>
            <person name="Wiley G.B."/>
            <person name="Wincker P."/>
            <person name="Xing Y."/>
            <person name="Yang L."/>
            <person name="Yao Z."/>
            <person name="Ying F."/>
            <person name="Zhai J."/>
            <person name="Zhou L."/>
            <person name="Zuber A."/>
            <person name="Denarie J."/>
            <person name="Dixon R.A."/>
            <person name="May G.D."/>
            <person name="Schwartz D.C."/>
            <person name="Rogers J."/>
            <person name="Quetier F."/>
            <person name="Town C.D."/>
            <person name="Roe B.A."/>
        </authorList>
    </citation>
    <scope>NUCLEOTIDE SEQUENCE [LARGE SCALE GENOMIC DNA]</scope>
    <source>
        <strain evidence="1">A17</strain>
        <strain evidence="2 3">cv. Jemalong A17</strain>
    </source>
</reference>
<dbReference type="EnsemblPlants" id="AES79445">
    <property type="protein sequence ID" value="AES79445"/>
    <property type="gene ID" value="MTR_7g067440"/>
</dbReference>
<proteinExistence type="predicted"/>
<gene>
    <name evidence="1" type="ordered locus">MTR_7g067440</name>
</gene>
<organism evidence="1 3">
    <name type="scientific">Medicago truncatula</name>
    <name type="common">Barrel medic</name>
    <name type="synonym">Medicago tribuloides</name>
    <dbReference type="NCBI Taxonomy" id="3880"/>
    <lineage>
        <taxon>Eukaryota</taxon>
        <taxon>Viridiplantae</taxon>
        <taxon>Streptophyta</taxon>
        <taxon>Embryophyta</taxon>
        <taxon>Tracheophyta</taxon>
        <taxon>Spermatophyta</taxon>
        <taxon>Magnoliopsida</taxon>
        <taxon>eudicotyledons</taxon>
        <taxon>Gunneridae</taxon>
        <taxon>Pentapetalae</taxon>
        <taxon>rosids</taxon>
        <taxon>fabids</taxon>
        <taxon>Fabales</taxon>
        <taxon>Fabaceae</taxon>
        <taxon>Papilionoideae</taxon>
        <taxon>50 kb inversion clade</taxon>
        <taxon>NPAAA clade</taxon>
        <taxon>Hologalegina</taxon>
        <taxon>IRL clade</taxon>
        <taxon>Trifolieae</taxon>
        <taxon>Medicago</taxon>
    </lineage>
</organism>
<reference evidence="1 3" key="2">
    <citation type="journal article" date="2014" name="BMC Genomics">
        <title>An improved genome release (version Mt4.0) for the model legume Medicago truncatula.</title>
        <authorList>
            <person name="Tang H."/>
            <person name="Krishnakumar V."/>
            <person name="Bidwell S."/>
            <person name="Rosen B."/>
            <person name="Chan A."/>
            <person name="Zhou S."/>
            <person name="Gentzbittel L."/>
            <person name="Childs K.L."/>
            <person name="Yandell M."/>
            <person name="Gundlach H."/>
            <person name="Mayer K.F."/>
            <person name="Schwartz D.C."/>
            <person name="Town C.D."/>
        </authorList>
    </citation>
    <scope>GENOME REANNOTATION</scope>
    <source>
        <strain evidence="2 3">cv. Jemalong A17</strain>
    </source>
</reference>
<evidence type="ECO:0000313" key="2">
    <source>
        <dbReference type="EnsemblPlants" id="AES79445"/>
    </source>
</evidence>
<sequence>MSQTLQSKRFNTVVDQFGLHNSNWLRMWIMAWDNKNSQKQIGKGIKDAIVGKRRFQSKDESVRNKETTKEVYERAVANVPPAEPKTSENKSITWQPIFYHHSAFIPSNPEI</sequence>
<accession>G7L6K1</accession>
<reference evidence="2" key="3">
    <citation type="submission" date="2015-04" db="UniProtKB">
        <authorList>
            <consortium name="EnsemblPlants"/>
        </authorList>
    </citation>
    <scope>IDENTIFICATION</scope>
    <source>
        <strain evidence="2">cv. Jemalong A17</strain>
    </source>
</reference>
<dbReference type="AlphaFoldDB" id="G7L6K1"/>
<name>G7L6K1_MEDTR</name>
<dbReference type="Proteomes" id="UP000002051">
    <property type="component" value="Unassembled WGS sequence"/>
</dbReference>
<keyword evidence="3" id="KW-1185">Reference proteome</keyword>
<protein>
    <submittedName>
        <fullName evidence="1">Crooked neck protein, putative</fullName>
    </submittedName>
</protein>
<dbReference type="HOGENOM" id="CLU_2162188_0_0_1"/>
<dbReference type="PaxDb" id="3880-AES79445"/>
<evidence type="ECO:0000313" key="1">
    <source>
        <dbReference type="EMBL" id="AES79445.1"/>
    </source>
</evidence>